<keyword evidence="3" id="KW-1185">Reference proteome</keyword>
<reference evidence="2" key="2">
    <citation type="journal article" date="2007" name="Science">
        <title>Draft genome sequence of the sexually transmitted pathogen Trichomonas vaginalis.</title>
        <authorList>
            <person name="Carlton J.M."/>
            <person name="Hirt R.P."/>
            <person name="Silva J.C."/>
            <person name="Delcher A.L."/>
            <person name="Schatz M."/>
            <person name="Zhao Q."/>
            <person name="Wortman J.R."/>
            <person name="Bidwell S.L."/>
            <person name="Alsmark U.C.M."/>
            <person name="Besteiro S."/>
            <person name="Sicheritz-Ponten T."/>
            <person name="Noel C.J."/>
            <person name="Dacks J.B."/>
            <person name="Foster P.G."/>
            <person name="Simillion C."/>
            <person name="Van de Peer Y."/>
            <person name="Miranda-Saavedra D."/>
            <person name="Barton G.J."/>
            <person name="Westrop G.D."/>
            <person name="Mueller S."/>
            <person name="Dessi D."/>
            <person name="Fiori P.L."/>
            <person name="Ren Q."/>
            <person name="Paulsen I."/>
            <person name="Zhang H."/>
            <person name="Bastida-Corcuera F.D."/>
            <person name="Simoes-Barbosa A."/>
            <person name="Brown M.T."/>
            <person name="Hayes R.D."/>
            <person name="Mukherjee M."/>
            <person name="Okumura C.Y."/>
            <person name="Schneider R."/>
            <person name="Smith A.J."/>
            <person name="Vanacova S."/>
            <person name="Villalvazo M."/>
            <person name="Haas B.J."/>
            <person name="Pertea M."/>
            <person name="Feldblyum T.V."/>
            <person name="Utterback T.R."/>
            <person name="Shu C.L."/>
            <person name="Osoegawa K."/>
            <person name="de Jong P.J."/>
            <person name="Hrdy I."/>
            <person name="Horvathova L."/>
            <person name="Zubacova Z."/>
            <person name="Dolezal P."/>
            <person name="Malik S.B."/>
            <person name="Logsdon J.M. Jr."/>
            <person name="Henze K."/>
            <person name="Gupta A."/>
            <person name="Wang C.C."/>
            <person name="Dunne R.L."/>
            <person name="Upcroft J.A."/>
            <person name="Upcroft P."/>
            <person name="White O."/>
            <person name="Salzberg S.L."/>
            <person name="Tang P."/>
            <person name="Chiu C.-H."/>
            <person name="Lee Y.-S."/>
            <person name="Embley T.M."/>
            <person name="Coombs G.H."/>
            <person name="Mottram J.C."/>
            <person name="Tachezy J."/>
            <person name="Fraser-Liggett C.M."/>
            <person name="Johnson P.J."/>
        </authorList>
    </citation>
    <scope>NUCLEOTIDE SEQUENCE [LARGE SCALE GENOMIC DNA]</scope>
    <source>
        <strain evidence="2">G3</strain>
    </source>
</reference>
<accession>A2E185</accession>
<evidence type="ECO:0000256" key="1">
    <source>
        <dbReference type="SAM" id="SignalP"/>
    </source>
</evidence>
<dbReference type="Proteomes" id="UP000001542">
    <property type="component" value="Unassembled WGS sequence"/>
</dbReference>
<evidence type="ECO:0000313" key="2">
    <source>
        <dbReference type="EMBL" id="EAY13586.1"/>
    </source>
</evidence>
<reference evidence="2" key="1">
    <citation type="submission" date="2006-10" db="EMBL/GenBank/DDBJ databases">
        <authorList>
            <person name="Amadeo P."/>
            <person name="Zhao Q."/>
            <person name="Wortman J."/>
            <person name="Fraser-Liggett C."/>
            <person name="Carlton J."/>
        </authorList>
    </citation>
    <scope>NUCLEOTIDE SEQUENCE</scope>
    <source>
        <strain evidence="2">G3</strain>
    </source>
</reference>
<dbReference type="AlphaFoldDB" id="A2E185"/>
<name>A2E185_TRIV3</name>
<feature type="chain" id="PRO_5002643058" evidence="1">
    <location>
        <begin position="17"/>
        <end position="198"/>
    </location>
</feature>
<keyword evidence="1" id="KW-0732">Signal</keyword>
<dbReference type="EMBL" id="DS113283">
    <property type="protein sequence ID" value="EAY13586.1"/>
    <property type="molecule type" value="Genomic_DNA"/>
</dbReference>
<dbReference type="InParanoid" id="A2E185"/>
<sequence>MLFLLFSAALCRSSMLSLILTVLFKDGKELSVINNLADAIIHGRSGTGKTVPAGPGVFEEIRESTKYRDNMMFANSTAAKLIRDEIKQKIATHPAGTIESKTGFKQHICFQCDTLGNFCGKMNYVATYKPTDCGTHVTASAYYFGVDPWDFVPNAGSSDSDNFWREQLPGKLVNLRGNFKVYDITYNISETYEFDITN</sequence>
<proteinExistence type="predicted"/>
<evidence type="ECO:0000313" key="3">
    <source>
        <dbReference type="Proteomes" id="UP000001542"/>
    </source>
</evidence>
<feature type="signal peptide" evidence="1">
    <location>
        <begin position="1"/>
        <end position="16"/>
    </location>
</feature>
<dbReference type="KEGG" id="tva:4771565"/>
<organism evidence="2 3">
    <name type="scientific">Trichomonas vaginalis (strain ATCC PRA-98 / G3)</name>
    <dbReference type="NCBI Taxonomy" id="412133"/>
    <lineage>
        <taxon>Eukaryota</taxon>
        <taxon>Metamonada</taxon>
        <taxon>Parabasalia</taxon>
        <taxon>Trichomonadida</taxon>
        <taxon>Trichomonadidae</taxon>
        <taxon>Trichomonas</taxon>
    </lineage>
</organism>
<gene>
    <name evidence="2" type="ORF">TVAG_389830</name>
</gene>
<protein>
    <submittedName>
        <fullName evidence="2">Uncharacterized protein</fullName>
    </submittedName>
</protein>
<dbReference type="VEuPathDB" id="TrichDB:TVAGG3_0939190"/>
<dbReference type="VEuPathDB" id="TrichDB:TVAG_389830"/>
<dbReference type="RefSeq" id="XP_001325809.1">
    <property type="nucleotide sequence ID" value="XM_001325774.1"/>
</dbReference>